<organism evidence="3 4">
    <name type="scientific">Oryza sativa subsp. japonica</name>
    <name type="common">Rice</name>
    <dbReference type="NCBI Taxonomy" id="39947"/>
    <lineage>
        <taxon>Eukaryota</taxon>
        <taxon>Viridiplantae</taxon>
        <taxon>Streptophyta</taxon>
        <taxon>Embryophyta</taxon>
        <taxon>Tracheophyta</taxon>
        <taxon>Spermatophyta</taxon>
        <taxon>Magnoliopsida</taxon>
        <taxon>Liliopsida</taxon>
        <taxon>Poales</taxon>
        <taxon>Poaceae</taxon>
        <taxon>BOP clade</taxon>
        <taxon>Oryzoideae</taxon>
        <taxon>Oryzeae</taxon>
        <taxon>Oryzinae</taxon>
        <taxon>Oryza</taxon>
        <taxon>Oryza sativa</taxon>
    </lineage>
</organism>
<reference evidence="4" key="3">
    <citation type="journal article" date="2005" name="Nature">
        <title>The map-based sequence of the rice genome.</title>
        <authorList>
            <consortium name="International rice genome sequencing project (IRGSP)"/>
            <person name="Matsumoto T."/>
            <person name="Wu J."/>
            <person name="Kanamori H."/>
            <person name="Katayose Y."/>
            <person name="Fujisawa M."/>
            <person name="Namiki N."/>
            <person name="Mizuno H."/>
            <person name="Yamamoto K."/>
            <person name="Antonio B.A."/>
            <person name="Baba T."/>
            <person name="Sakata K."/>
            <person name="Nagamura Y."/>
            <person name="Aoki H."/>
            <person name="Arikawa K."/>
            <person name="Arita K."/>
            <person name="Bito T."/>
            <person name="Chiden Y."/>
            <person name="Fujitsuka N."/>
            <person name="Fukunaka R."/>
            <person name="Hamada M."/>
            <person name="Harada C."/>
            <person name="Hayashi A."/>
            <person name="Hijishita S."/>
            <person name="Honda M."/>
            <person name="Hosokawa S."/>
            <person name="Ichikawa Y."/>
            <person name="Idonuma A."/>
            <person name="Iijima M."/>
            <person name="Ikeda M."/>
            <person name="Ikeno M."/>
            <person name="Ito K."/>
            <person name="Ito S."/>
            <person name="Ito T."/>
            <person name="Ito Y."/>
            <person name="Ito Y."/>
            <person name="Iwabuchi A."/>
            <person name="Kamiya K."/>
            <person name="Karasawa W."/>
            <person name="Kurita K."/>
            <person name="Katagiri S."/>
            <person name="Kikuta A."/>
            <person name="Kobayashi H."/>
            <person name="Kobayashi N."/>
            <person name="Machita K."/>
            <person name="Maehara T."/>
            <person name="Masukawa M."/>
            <person name="Mizubayashi T."/>
            <person name="Mukai Y."/>
            <person name="Nagasaki H."/>
            <person name="Nagata Y."/>
            <person name="Naito S."/>
            <person name="Nakashima M."/>
            <person name="Nakama Y."/>
            <person name="Nakamichi Y."/>
            <person name="Nakamura M."/>
            <person name="Meguro A."/>
            <person name="Negishi M."/>
            <person name="Ohta I."/>
            <person name="Ohta T."/>
            <person name="Okamoto M."/>
            <person name="Ono N."/>
            <person name="Saji S."/>
            <person name="Sakaguchi M."/>
            <person name="Sakai K."/>
            <person name="Shibata M."/>
            <person name="Shimokawa T."/>
            <person name="Song J."/>
            <person name="Takazaki Y."/>
            <person name="Terasawa K."/>
            <person name="Tsugane M."/>
            <person name="Tsuji K."/>
            <person name="Ueda S."/>
            <person name="Waki K."/>
            <person name="Yamagata H."/>
            <person name="Yamamoto M."/>
            <person name="Yamamoto S."/>
            <person name="Yamane H."/>
            <person name="Yoshiki S."/>
            <person name="Yoshihara R."/>
            <person name="Yukawa K."/>
            <person name="Zhong H."/>
            <person name="Yano M."/>
            <person name="Yuan Q."/>
            <person name="Ouyang S."/>
            <person name="Liu J."/>
            <person name="Jones K.M."/>
            <person name="Gansberger K."/>
            <person name="Moffat K."/>
            <person name="Hill J."/>
            <person name="Bera J."/>
            <person name="Fadrosh D."/>
            <person name="Jin S."/>
            <person name="Johri S."/>
            <person name="Kim M."/>
            <person name="Overton L."/>
            <person name="Reardon M."/>
            <person name="Tsitrin T."/>
            <person name="Vuong H."/>
            <person name="Weaver B."/>
            <person name="Ciecko A."/>
            <person name="Tallon L."/>
            <person name="Jackson J."/>
            <person name="Pai G."/>
            <person name="Aken S.V."/>
            <person name="Utterback T."/>
            <person name="Reidmuller S."/>
            <person name="Feldblyum T."/>
            <person name="Hsiao J."/>
            <person name="Zismann V."/>
            <person name="Iobst S."/>
            <person name="de Vazeille A.R."/>
            <person name="Buell C.R."/>
            <person name="Ying K."/>
            <person name="Li Y."/>
            <person name="Lu T."/>
            <person name="Huang Y."/>
            <person name="Zhao Q."/>
            <person name="Feng Q."/>
            <person name="Zhang L."/>
            <person name="Zhu J."/>
            <person name="Weng Q."/>
            <person name="Mu J."/>
            <person name="Lu Y."/>
            <person name="Fan D."/>
            <person name="Liu Y."/>
            <person name="Guan J."/>
            <person name="Zhang Y."/>
            <person name="Yu S."/>
            <person name="Liu X."/>
            <person name="Zhang Y."/>
            <person name="Hong G."/>
            <person name="Han B."/>
            <person name="Choisne N."/>
            <person name="Demange N."/>
            <person name="Orjeda G."/>
            <person name="Samain S."/>
            <person name="Cattolico L."/>
            <person name="Pelletier E."/>
            <person name="Couloux A."/>
            <person name="Segurens B."/>
            <person name="Wincker P."/>
            <person name="D'Hont A."/>
            <person name="Scarpelli C."/>
            <person name="Weissenbach J."/>
            <person name="Salanoubat M."/>
            <person name="Quetier F."/>
            <person name="Yu Y."/>
            <person name="Kim H.R."/>
            <person name="Rambo T."/>
            <person name="Currie J."/>
            <person name="Collura K."/>
            <person name="Luo M."/>
            <person name="Yang T."/>
            <person name="Ammiraju J.S.S."/>
            <person name="Engler F."/>
            <person name="Soderlund C."/>
            <person name="Wing R.A."/>
            <person name="Palmer L.E."/>
            <person name="de la Bastide M."/>
            <person name="Spiegel L."/>
            <person name="Nascimento L."/>
            <person name="Zutavern T."/>
            <person name="O'Shaughnessy A."/>
            <person name="Dike S."/>
            <person name="Dedhia N."/>
            <person name="Preston R."/>
            <person name="Balija V."/>
            <person name="McCombie W.R."/>
            <person name="Chow T."/>
            <person name="Chen H."/>
            <person name="Chung M."/>
            <person name="Chen C."/>
            <person name="Shaw J."/>
            <person name="Wu H."/>
            <person name="Hsiao K."/>
            <person name="Chao Y."/>
            <person name="Chu M."/>
            <person name="Cheng C."/>
            <person name="Hour A."/>
            <person name="Lee P."/>
            <person name="Lin S."/>
            <person name="Lin Y."/>
            <person name="Liou J."/>
            <person name="Liu S."/>
            <person name="Hsing Y."/>
            <person name="Raghuvanshi S."/>
            <person name="Mohanty A."/>
            <person name="Bharti A.K."/>
            <person name="Gaur A."/>
            <person name="Gupta V."/>
            <person name="Kumar D."/>
            <person name="Ravi V."/>
            <person name="Vij S."/>
            <person name="Kapur A."/>
            <person name="Khurana P."/>
            <person name="Khurana P."/>
            <person name="Khurana J.P."/>
            <person name="Tyagi A.K."/>
            <person name="Gaikwad K."/>
            <person name="Singh A."/>
            <person name="Dalal V."/>
            <person name="Srivastava S."/>
            <person name="Dixit A."/>
            <person name="Pal A.K."/>
            <person name="Ghazi I.A."/>
            <person name="Yadav M."/>
            <person name="Pandit A."/>
            <person name="Bhargava A."/>
            <person name="Sureshbabu K."/>
            <person name="Batra K."/>
            <person name="Sharma T.R."/>
            <person name="Mohapatra T."/>
            <person name="Singh N.K."/>
            <person name="Messing J."/>
            <person name="Nelson A.B."/>
            <person name="Fuks G."/>
            <person name="Kavchok S."/>
            <person name="Keizer G."/>
            <person name="Linton E."/>
            <person name="Llaca V."/>
            <person name="Song R."/>
            <person name="Tanyolac B."/>
            <person name="Young S."/>
            <person name="Ho-Il K."/>
            <person name="Hahn J.H."/>
            <person name="Sangsakoo G."/>
            <person name="Vanavichit A."/>
            <person name="de Mattos Luiz.A.T."/>
            <person name="Zimmer P.D."/>
            <person name="Malone G."/>
            <person name="Dellagostin O."/>
            <person name="de Oliveira A.C."/>
            <person name="Bevan M."/>
            <person name="Bancroft I."/>
            <person name="Minx P."/>
            <person name="Cordum H."/>
            <person name="Wilson R."/>
            <person name="Cheng Z."/>
            <person name="Jin W."/>
            <person name="Jiang J."/>
            <person name="Leong S.A."/>
            <person name="Iwama H."/>
            <person name="Gojobori T."/>
            <person name="Itoh T."/>
            <person name="Niimura Y."/>
            <person name="Fujii Y."/>
            <person name="Habara T."/>
            <person name="Sakai H."/>
            <person name="Sato Y."/>
            <person name="Wilson G."/>
            <person name="Kumar K."/>
            <person name="McCouch S."/>
            <person name="Juretic N."/>
            <person name="Hoen D."/>
            <person name="Wright S."/>
            <person name="Bruskiewich R."/>
            <person name="Bureau T."/>
            <person name="Miyao A."/>
            <person name="Hirochika H."/>
            <person name="Nishikawa T."/>
            <person name="Kadowaki K."/>
            <person name="Sugiura M."/>
            <person name="Burr B."/>
            <person name="Sasaki T."/>
        </authorList>
    </citation>
    <scope>NUCLEOTIDE SEQUENCE [LARGE SCALE GENOMIC DNA]</scope>
    <source>
        <strain evidence="4">cv. Nipponbare</strain>
    </source>
</reference>
<proteinExistence type="predicted"/>
<evidence type="ECO:0000313" key="4">
    <source>
        <dbReference type="Proteomes" id="UP000000763"/>
    </source>
</evidence>
<name>Q6EQ56_ORYSJ</name>
<feature type="region of interest" description="Disordered" evidence="1">
    <location>
        <begin position="113"/>
        <end position="136"/>
    </location>
</feature>
<feature type="compositionally biased region" description="Basic residues" evidence="1">
    <location>
        <begin position="187"/>
        <end position="196"/>
    </location>
</feature>
<dbReference type="EMBL" id="AP005128">
    <property type="protein sequence ID" value="BAD28438.1"/>
    <property type="molecule type" value="Genomic_DNA"/>
</dbReference>
<dbReference type="Proteomes" id="UP000000763">
    <property type="component" value="Chromosome 9"/>
</dbReference>
<reference evidence="2" key="1">
    <citation type="submission" date="2002-04" db="EMBL/GenBank/DDBJ databases">
        <title>Oryza sativa nipponbare(GA3) genomic DNA, chromosome 9, PAC clone:P0466E03.</title>
        <authorList>
            <person name="Sasaki T."/>
            <person name="Matsumoto T."/>
            <person name="Katayose Y."/>
        </authorList>
    </citation>
    <scope>NUCLEOTIDE SEQUENCE</scope>
</reference>
<gene>
    <name evidence="3" type="ORF">OSJNBa0017I18.36</name>
    <name evidence="2" type="ORF">P0466E03.4</name>
</gene>
<accession>Q6EQ56</accession>
<reference evidence="3" key="2">
    <citation type="submission" date="2002-09" db="EMBL/GenBank/DDBJ databases">
        <title>Oryza sativa nipponbare(GA3) genomic DNA, chromosome 9, BAC clone:OSJNBa0017I18.</title>
        <authorList>
            <person name="Sasaki T."/>
            <person name="Matsumoto T."/>
            <person name="Katayose Y."/>
        </authorList>
    </citation>
    <scope>NUCLEOTIDE SEQUENCE</scope>
</reference>
<evidence type="ECO:0000313" key="3">
    <source>
        <dbReference type="EMBL" id="BAD29214.1"/>
    </source>
</evidence>
<reference evidence="4" key="4">
    <citation type="journal article" date="2008" name="Nucleic Acids Res.">
        <title>The rice annotation project database (RAP-DB): 2008 update.</title>
        <authorList>
            <consortium name="The rice annotation project (RAP)"/>
        </authorList>
    </citation>
    <scope>GENOME REANNOTATION</scope>
    <source>
        <strain evidence="4">cv. Nipponbare</strain>
    </source>
</reference>
<evidence type="ECO:0000313" key="2">
    <source>
        <dbReference type="EMBL" id="BAD28438.1"/>
    </source>
</evidence>
<feature type="region of interest" description="Disordered" evidence="1">
    <location>
        <begin position="156"/>
        <end position="196"/>
    </location>
</feature>
<protein>
    <submittedName>
        <fullName evidence="3">Uncharacterized protein</fullName>
    </submittedName>
</protein>
<sequence length="196" mass="20446">MAHAAVMLTAAVAWRGGGPSGDGAWPEMAAAARELGCTAPRAVESVGEDSEMGETREGARVRVFMGAGGADVAKTAGDVGWREIERGVGFEIESRPLERARWAGATGRGWRCGEDAGTARRGSGRSGGGGAAAAVAGDGTRLEVVDDPIGGAHMLASRREEEGARAGPRRRWARAGGRVDWADGPRRGKRRKKKKK</sequence>
<evidence type="ECO:0000256" key="1">
    <source>
        <dbReference type="SAM" id="MobiDB-lite"/>
    </source>
</evidence>
<dbReference type="EMBL" id="AP005724">
    <property type="protein sequence ID" value="BAD29214.1"/>
    <property type="molecule type" value="Genomic_DNA"/>
</dbReference>
<dbReference type="AlphaFoldDB" id="Q6EQ56"/>